<dbReference type="GO" id="GO:0016251">
    <property type="term" value="F:RNA polymerase II general transcription initiation factor activity"/>
    <property type="evidence" value="ECO:0007669"/>
    <property type="project" value="TreeGrafter"/>
</dbReference>
<dbReference type="PANTHER" id="PTHR21242:SF0">
    <property type="entry name" value="TRANSCRIPTION INITIATION FACTOR TFIID SUBUNIT 10"/>
    <property type="match status" value="1"/>
</dbReference>
<dbReference type="InterPro" id="IPR003923">
    <property type="entry name" value="TAF10"/>
</dbReference>
<dbReference type="GO" id="GO:0000124">
    <property type="term" value="C:SAGA complex"/>
    <property type="evidence" value="ECO:0007669"/>
    <property type="project" value="TreeGrafter"/>
</dbReference>
<sequence length="188" mass="21415">MFIVTVLHPLQQQRRRFILGDRIFFTCKLTMNPAIANNEQISNNQAQQQPQQPQQQQQLSDSVDVAMKEGEQSVPTPAEKVDKEKDMAELLITMDNYTPIIPDAVIDYYLNKTGFDCDDARIKKLFALAAQKFVADIATDAFQFNQVKQSSRATSKSNKEKKIVLTMDDLSSALTEYGLNVKKPEYYQ</sequence>
<dbReference type="CDD" id="cd07982">
    <property type="entry name" value="HFD_TAF10"/>
    <property type="match status" value="1"/>
</dbReference>
<comment type="subcellular location">
    <subcellularLocation>
        <location evidence="1">Nucleus</location>
    </subcellularLocation>
</comment>
<proteinExistence type="inferred from homology"/>
<evidence type="ECO:0000313" key="7">
    <source>
        <dbReference type="Proteomes" id="UP001304243"/>
    </source>
</evidence>
<dbReference type="EMBL" id="JASEJX010000012">
    <property type="protein sequence ID" value="KAK4519005.1"/>
    <property type="molecule type" value="Genomic_DNA"/>
</dbReference>
<gene>
    <name evidence="6" type="primary">MZT1</name>
    <name evidence="6" type="ORF">ATC70_009232</name>
</gene>
<keyword evidence="3" id="KW-0804">Transcription</keyword>
<dbReference type="PANTHER" id="PTHR21242">
    <property type="entry name" value="TRANSCRIPTION INITIATION FACTOR TFIID SUBUNIT 10"/>
    <property type="match status" value="1"/>
</dbReference>
<dbReference type="Pfam" id="PF03540">
    <property type="entry name" value="TAF10"/>
    <property type="match status" value="1"/>
</dbReference>
<dbReference type="PRINTS" id="PR01443">
    <property type="entry name" value="TFIID30KDSUB"/>
</dbReference>
<evidence type="ECO:0000256" key="5">
    <source>
        <dbReference type="ARBA" id="ARBA00025730"/>
    </source>
</evidence>
<dbReference type="GO" id="GO:0005669">
    <property type="term" value="C:transcription factor TFIID complex"/>
    <property type="evidence" value="ECO:0007669"/>
    <property type="project" value="TreeGrafter"/>
</dbReference>
<reference evidence="6 7" key="1">
    <citation type="submission" date="2022-11" db="EMBL/GenBank/DDBJ databases">
        <title>Mucor velutinosus strain NIH1002 WGS.</title>
        <authorList>
            <person name="Subramanian P."/>
            <person name="Mullikin J.C."/>
            <person name="Segre J.A."/>
            <person name="Zelazny A.M."/>
        </authorList>
    </citation>
    <scope>NUCLEOTIDE SEQUENCE [LARGE SCALE GENOMIC DNA]</scope>
    <source>
        <strain evidence="6 7">NIH1002</strain>
    </source>
</reference>
<comment type="caution">
    <text evidence="6">The sequence shown here is derived from an EMBL/GenBank/DDBJ whole genome shotgun (WGS) entry which is preliminary data.</text>
</comment>
<evidence type="ECO:0000256" key="3">
    <source>
        <dbReference type="ARBA" id="ARBA00023163"/>
    </source>
</evidence>
<dbReference type="AlphaFoldDB" id="A0AAN7HUZ1"/>
<dbReference type="GeneID" id="89952918"/>
<protein>
    <submittedName>
        <fullName evidence="6">Mitotic-spindle organizing protein 1</fullName>
    </submittedName>
</protein>
<keyword evidence="2" id="KW-0805">Transcription regulation</keyword>
<evidence type="ECO:0000256" key="1">
    <source>
        <dbReference type="ARBA" id="ARBA00004123"/>
    </source>
</evidence>
<keyword evidence="4" id="KW-0539">Nucleus</keyword>
<comment type="similarity">
    <text evidence="5">Belongs to the TAF10 family.</text>
</comment>
<evidence type="ECO:0000313" key="6">
    <source>
        <dbReference type="EMBL" id="KAK4519005.1"/>
    </source>
</evidence>
<evidence type="ECO:0000256" key="4">
    <source>
        <dbReference type="ARBA" id="ARBA00023242"/>
    </source>
</evidence>
<accession>A0AAN7HUZ1</accession>
<name>A0AAN7HUZ1_9FUNG</name>
<dbReference type="GO" id="GO:0006367">
    <property type="term" value="P:transcription initiation at RNA polymerase II promoter"/>
    <property type="evidence" value="ECO:0007669"/>
    <property type="project" value="TreeGrafter"/>
</dbReference>
<dbReference type="Proteomes" id="UP001304243">
    <property type="component" value="Unassembled WGS sequence"/>
</dbReference>
<evidence type="ECO:0000256" key="2">
    <source>
        <dbReference type="ARBA" id="ARBA00023015"/>
    </source>
</evidence>
<organism evidence="6 7">
    <name type="scientific">Mucor velutinosus</name>
    <dbReference type="NCBI Taxonomy" id="708070"/>
    <lineage>
        <taxon>Eukaryota</taxon>
        <taxon>Fungi</taxon>
        <taxon>Fungi incertae sedis</taxon>
        <taxon>Mucoromycota</taxon>
        <taxon>Mucoromycotina</taxon>
        <taxon>Mucoromycetes</taxon>
        <taxon>Mucorales</taxon>
        <taxon>Mucorineae</taxon>
        <taxon>Mucoraceae</taxon>
        <taxon>Mucor</taxon>
    </lineage>
</organism>
<dbReference type="GO" id="GO:1990841">
    <property type="term" value="F:promoter-specific chromatin binding"/>
    <property type="evidence" value="ECO:0007669"/>
    <property type="project" value="TreeGrafter"/>
</dbReference>
<dbReference type="RefSeq" id="XP_064685671.1">
    <property type="nucleotide sequence ID" value="XM_064828469.1"/>
</dbReference>
<keyword evidence="7" id="KW-1185">Reference proteome</keyword>